<dbReference type="PANTHER" id="PTHR21373:SF0">
    <property type="entry name" value="N-ALPHA-ACETYLTRANSFERASE 35, NATC AUXILIARY SUBUNIT"/>
    <property type="match status" value="1"/>
</dbReference>
<dbReference type="PaxDb" id="2903-EOD04369"/>
<evidence type="ECO:0000313" key="3">
    <source>
        <dbReference type="EnsemblProtists" id="EOD04369"/>
    </source>
</evidence>
<dbReference type="STRING" id="2903.R1D6J8"/>
<dbReference type="EnsemblProtists" id="EOD04369">
    <property type="protein sequence ID" value="EOD04369"/>
    <property type="gene ID" value="EMIHUDRAFT_107746"/>
</dbReference>
<dbReference type="eggNOG" id="KOG2343">
    <property type="taxonomic scope" value="Eukaryota"/>
</dbReference>
<reference evidence="4" key="1">
    <citation type="journal article" date="2013" name="Nature">
        <title>Pan genome of the phytoplankton Emiliania underpins its global distribution.</title>
        <authorList>
            <person name="Read B.A."/>
            <person name="Kegel J."/>
            <person name="Klute M.J."/>
            <person name="Kuo A."/>
            <person name="Lefebvre S.C."/>
            <person name="Maumus F."/>
            <person name="Mayer C."/>
            <person name="Miller J."/>
            <person name="Monier A."/>
            <person name="Salamov A."/>
            <person name="Young J."/>
            <person name="Aguilar M."/>
            <person name="Claverie J.M."/>
            <person name="Frickenhaus S."/>
            <person name="Gonzalez K."/>
            <person name="Herman E.K."/>
            <person name="Lin Y.C."/>
            <person name="Napier J."/>
            <person name="Ogata H."/>
            <person name="Sarno A.F."/>
            <person name="Shmutz J."/>
            <person name="Schroeder D."/>
            <person name="de Vargas C."/>
            <person name="Verret F."/>
            <person name="von Dassow P."/>
            <person name="Valentin K."/>
            <person name="Van de Peer Y."/>
            <person name="Wheeler G."/>
            <person name="Dacks J.B."/>
            <person name="Delwiche C.F."/>
            <person name="Dyhrman S.T."/>
            <person name="Glockner G."/>
            <person name="John U."/>
            <person name="Richards T."/>
            <person name="Worden A.Z."/>
            <person name="Zhang X."/>
            <person name="Grigoriev I.V."/>
            <person name="Allen A.E."/>
            <person name="Bidle K."/>
            <person name="Borodovsky M."/>
            <person name="Bowler C."/>
            <person name="Brownlee C."/>
            <person name="Cock J.M."/>
            <person name="Elias M."/>
            <person name="Gladyshev V.N."/>
            <person name="Groth M."/>
            <person name="Guda C."/>
            <person name="Hadaegh A."/>
            <person name="Iglesias-Rodriguez M.D."/>
            <person name="Jenkins J."/>
            <person name="Jones B.M."/>
            <person name="Lawson T."/>
            <person name="Leese F."/>
            <person name="Lindquist E."/>
            <person name="Lobanov A."/>
            <person name="Lomsadze A."/>
            <person name="Malik S.B."/>
            <person name="Marsh M.E."/>
            <person name="Mackinder L."/>
            <person name="Mock T."/>
            <person name="Mueller-Roeber B."/>
            <person name="Pagarete A."/>
            <person name="Parker M."/>
            <person name="Probert I."/>
            <person name="Quesneville H."/>
            <person name="Raines C."/>
            <person name="Rensing S.A."/>
            <person name="Riano-Pachon D.M."/>
            <person name="Richier S."/>
            <person name="Rokitta S."/>
            <person name="Shiraiwa Y."/>
            <person name="Soanes D.M."/>
            <person name="van der Giezen M."/>
            <person name="Wahlund T.M."/>
            <person name="Williams B."/>
            <person name="Wilson W."/>
            <person name="Wolfe G."/>
            <person name="Wurch L.L."/>
        </authorList>
    </citation>
    <scope>NUCLEOTIDE SEQUENCE</scope>
</reference>
<sequence length="461" mass="47586">MSALATLESLSLSSGEEQLEEVVKGETLVWRDVLPTLDAAAGEMALGDLLHGTCFSLHEAMSALQMFDPQMDAGMATATQPPPSLPPPDLPLRAFVALADEMLCGEVAWYAGLPLVQTVFRLDWLHATREPCDARLRALMLSAVRSAAAVRALVLRADVSDEEDFAPSSFGIDLREDAEKLLAEEEERLAALLGPRGEGGGGEAAGGGNGDSGGDGGGGGGGGGNGGGGASARLLGSAPQRKVDALLAQLQPAFSIGAVTDLDGLFRWYALLAGGTDERCSLGLRPPLGPCVWEAFVTLSGLPRDTSRELSKLEPCAERLGQLAQAAPLQELADDLDGQLQRAGLLQPGVQPYGIWVLVQTLQTAAGVQATGVAAAAASGKKEKPGKKKNRGAEKGPQRPPVLLCLATREARVSVANSVLVASALKAPPPAGSRVATFSFATHPHFPLVKLEAAKPPAGGA</sequence>
<feature type="region of interest" description="Disordered" evidence="1">
    <location>
        <begin position="193"/>
        <end position="225"/>
    </location>
</feature>
<dbReference type="RefSeq" id="XP_005756798.1">
    <property type="nucleotide sequence ID" value="XM_005756741.1"/>
</dbReference>
<evidence type="ECO:0000259" key="2">
    <source>
        <dbReference type="Pfam" id="PF04112"/>
    </source>
</evidence>
<evidence type="ECO:0000313" key="4">
    <source>
        <dbReference type="Proteomes" id="UP000013827"/>
    </source>
</evidence>
<dbReference type="GeneID" id="17250486"/>
<dbReference type="PANTHER" id="PTHR21373">
    <property type="entry name" value="GLUCOSE REPRESSIBLE PROTEIN MAK10"/>
    <property type="match status" value="1"/>
</dbReference>
<dbReference type="InterPro" id="IPR007244">
    <property type="entry name" value="Naa35_N"/>
</dbReference>
<feature type="domain" description="NAA35-like N-terminal" evidence="2">
    <location>
        <begin position="47"/>
        <end position="178"/>
    </location>
</feature>
<feature type="region of interest" description="Disordered" evidence="1">
    <location>
        <begin position="376"/>
        <end position="401"/>
    </location>
</feature>
<evidence type="ECO:0000256" key="1">
    <source>
        <dbReference type="SAM" id="MobiDB-lite"/>
    </source>
</evidence>
<feature type="compositionally biased region" description="Gly residues" evidence="1">
    <location>
        <begin position="196"/>
        <end position="225"/>
    </location>
</feature>
<dbReference type="AlphaFoldDB" id="A0A0D3HZD4"/>
<reference evidence="3" key="2">
    <citation type="submission" date="2024-10" db="UniProtKB">
        <authorList>
            <consortium name="EnsemblProtists"/>
        </authorList>
    </citation>
    <scope>IDENTIFICATION</scope>
</reference>
<dbReference type="Proteomes" id="UP000013827">
    <property type="component" value="Unassembled WGS sequence"/>
</dbReference>
<dbReference type="Pfam" id="PF04112">
    <property type="entry name" value="Mak10"/>
    <property type="match status" value="1"/>
</dbReference>
<organism evidence="3 4">
    <name type="scientific">Emiliania huxleyi (strain CCMP1516)</name>
    <dbReference type="NCBI Taxonomy" id="280463"/>
    <lineage>
        <taxon>Eukaryota</taxon>
        <taxon>Haptista</taxon>
        <taxon>Haptophyta</taxon>
        <taxon>Prymnesiophyceae</taxon>
        <taxon>Isochrysidales</taxon>
        <taxon>Noelaerhabdaceae</taxon>
        <taxon>Emiliania</taxon>
    </lineage>
</organism>
<dbReference type="GO" id="GO:0031417">
    <property type="term" value="C:NatC complex"/>
    <property type="evidence" value="ECO:0007669"/>
    <property type="project" value="InterPro"/>
</dbReference>
<proteinExistence type="predicted"/>
<dbReference type="InterPro" id="IPR057983">
    <property type="entry name" value="NAA35-like_N"/>
</dbReference>
<dbReference type="KEGG" id="ehx:EMIHUDRAFT_107746"/>
<protein>
    <recommendedName>
        <fullName evidence="2">NAA35-like N-terminal domain-containing protein</fullName>
    </recommendedName>
</protein>
<accession>A0A0D3HZD4</accession>
<keyword evidence="4" id="KW-1185">Reference proteome</keyword>
<name>A0A0D3HZD4_EMIH1</name>
<dbReference type="HOGENOM" id="CLU_593738_0_0_1"/>